<proteinExistence type="predicted"/>
<dbReference type="Proteomes" id="UP001482520">
    <property type="component" value="Unassembled WGS sequence"/>
</dbReference>
<feature type="compositionally biased region" description="Polar residues" evidence="1">
    <location>
        <begin position="125"/>
        <end position="134"/>
    </location>
</feature>
<organism evidence="2 3">
    <name type="scientific">Nocardioides kribbensis</name>
    <dbReference type="NCBI Taxonomy" id="305517"/>
    <lineage>
        <taxon>Bacteria</taxon>
        <taxon>Bacillati</taxon>
        <taxon>Actinomycetota</taxon>
        <taxon>Actinomycetes</taxon>
        <taxon>Propionibacteriales</taxon>
        <taxon>Nocardioidaceae</taxon>
        <taxon>Nocardioides</taxon>
    </lineage>
</organism>
<accession>A0ABV1P1R4</accession>
<comment type="caution">
    <text evidence="2">The sequence shown here is derived from an EMBL/GenBank/DDBJ whole genome shotgun (WGS) entry which is preliminary data.</text>
</comment>
<sequence length="362" mass="37814">MSFQVVPADIDAFADFLTNYGGGATMSGACQEAQSYVASYSGVPHDEGDLFADIYLANRGVVERLDASYQQLSFVFGGCGISLRQAAGIYRQTDDAQSARMDGVLPGTAAPPMPESTGRRPDAGDTTSALSATPSKDAPIPDMVHWIMDKAGWFSIAGMAMKIASVLGLDPVKELTQSVLGDYDELAQAGHAAEALADFDRALAAALEQGLVTVRSTWSGHAADAAQAYFMELSGAITDHATELDELGAKYAELVQCCAQIAEVVGGALATAIDQVLICVAELAAAGCLASVPGINVIIAAIGAYQVFVTREAIALFLKYTGNIATVVESFVGLVLYVDQAFKDTDTTDRFPAIPFTNGVPG</sequence>
<dbReference type="RefSeq" id="WP_056865073.1">
    <property type="nucleotide sequence ID" value="NZ_JBEFCW010000083.1"/>
</dbReference>
<reference evidence="2 3" key="1">
    <citation type="submission" date="2024-02" db="EMBL/GenBank/DDBJ databases">
        <title>Full genome sequence of Nocardioides kribbensis.</title>
        <authorList>
            <person name="Poletto B.L."/>
            <person name="Silva G."/>
            <person name="Galante D."/>
            <person name="Campos K.R."/>
            <person name="Santos M.B.N."/>
            <person name="Sacchi C.T."/>
        </authorList>
    </citation>
    <scope>NUCLEOTIDE SEQUENCE [LARGE SCALE GENOMIC DNA]</scope>
    <source>
        <strain evidence="2 3">O4R</strain>
    </source>
</reference>
<dbReference type="InterPro" id="IPR036689">
    <property type="entry name" value="ESAT-6-like_sf"/>
</dbReference>
<dbReference type="Gene3D" id="1.10.287.1060">
    <property type="entry name" value="ESAT-6-like"/>
    <property type="match status" value="1"/>
</dbReference>
<keyword evidence="3" id="KW-1185">Reference proteome</keyword>
<evidence type="ECO:0000256" key="1">
    <source>
        <dbReference type="SAM" id="MobiDB-lite"/>
    </source>
</evidence>
<protein>
    <submittedName>
        <fullName evidence="2">WXG100 family type VII secretion target</fullName>
    </submittedName>
</protein>
<evidence type="ECO:0000313" key="2">
    <source>
        <dbReference type="EMBL" id="MEQ7848673.1"/>
    </source>
</evidence>
<gene>
    <name evidence="2" type="ORF">V6R90_15430</name>
</gene>
<dbReference type="SUPFAM" id="SSF140453">
    <property type="entry name" value="EsxAB dimer-like"/>
    <property type="match status" value="1"/>
</dbReference>
<dbReference type="EMBL" id="JBEGDP010000020">
    <property type="protein sequence ID" value="MEQ7848673.1"/>
    <property type="molecule type" value="Genomic_DNA"/>
</dbReference>
<feature type="region of interest" description="Disordered" evidence="1">
    <location>
        <begin position="102"/>
        <end position="136"/>
    </location>
</feature>
<name>A0ABV1P1R4_9ACTN</name>
<evidence type="ECO:0000313" key="3">
    <source>
        <dbReference type="Proteomes" id="UP001482520"/>
    </source>
</evidence>